<feature type="compositionally biased region" description="Basic and acidic residues" evidence="1">
    <location>
        <begin position="71"/>
        <end position="80"/>
    </location>
</feature>
<protein>
    <submittedName>
        <fullName evidence="2">Uncharacterized protein</fullName>
    </submittedName>
</protein>
<keyword evidence="3" id="KW-1185">Reference proteome</keyword>
<evidence type="ECO:0000313" key="2">
    <source>
        <dbReference type="EMBL" id="SQI28315.1"/>
    </source>
</evidence>
<name>A0A2X4WN65_9NOCA</name>
<dbReference type="EMBL" id="LS483468">
    <property type="protein sequence ID" value="SQI28315.1"/>
    <property type="molecule type" value="Genomic_DNA"/>
</dbReference>
<gene>
    <name evidence="2" type="ORF">NCTC10994_00059</name>
</gene>
<dbReference type="STRING" id="1219011.GCA_001895045_01094"/>
<evidence type="ECO:0000313" key="3">
    <source>
        <dbReference type="Proteomes" id="UP000249091"/>
    </source>
</evidence>
<accession>A0A2X4WN65</accession>
<sequence>MLVVTLMLAAIGFGLLVIALITGSVAWAWGCIAVCVIGAVLLLASALGARNAPAGEGATRTTRSSKKRKQSREDRDSSDG</sequence>
<dbReference type="AlphaFoldDB" id="A0A2X4WN65"/>
<proteinExistence type="predicted"/>
<organism evidence="2 3">
    <name type="scientific">Rhodococcus coprophilus</name>
    <dbReference type="NCBI Taxonomy" id="38310"/>
    <lineage>
        <taxon>Bacteria</taxon>
        <taxon>Bacillati</taxon>
        <taxon>Actinomycetota</taxon>
        <taxon>Actinomycetes</taxon>
        <taxon>Mycobacteriales</taxon>
        <taxon>Nocardiaceae</taxon>
        <taxon>Rhodococcus</taxon>
    </lineage>
</organism>
<evidence type="ECO:0000256" key="1">
    <source>
        <dbReference type="SAM" id="MobiDB-lite"/>
    </source>
</evidence>
<reference evidence="2 3" key="1">
    <citation type="submission" date="2018-06" db="EMBL/GenBank/DDBJ databases">
        <authorList>
            <consortium name="Pathogen Informatics"/>
            <person name="Doyle S."/>
        </authorList>
    </citation>
    <scope>NUCLEOTIDE SEQUENCE [LARGE SCALE GENOMIC DNA]</scope>
    <source>
        <strain evidence="2 3">NCTC10994</strain>
    </source>
</reference>
<dbReference type="KEGG" id="rcr:NCTC10994_00059"/>
<dbReference type="RefSeq" id="WP_072699100.1">
    <property type="nucleotide sequence ID" value="NZ_JAFBBL010000001.1"/>
</dbReference>
<feature type="region of interest" description="Disordered" evidence="1">
    <location>
        <begin position="51"/>
        <end position="80"/>
    </location>
</feature>
<dbReference type="Proteomes" id="UP000249091">
    <property type="component" value="Chromosome 1"/>
</dbReference>